<sequence length="42" mass="5174">MHKHAEDIRMLIFVPAFMKSTNENGARYDRFNSQREELYLQW</sequence>
<keyword evidence="2" id="KW-1185">Reference proteome</keyword>
<dbReference type="Proteomes" id="UP000637643">
    <property type="component" value="Unassembled WGS sequence"/>
</dbReference>
<reference evidence="1" key="1">
    <citation type="journal article" date="2014" name="Int. J. Syst. Evol. Microbiol.">
        <title>Complete genome sequence of Corynebacterium casei LMG S-19264T (=DSM 44701T), isolated from a smear-ripened cheese.</title>
        <authorList>
            <consortium name="US DOE Joint Genome Institute (JGI-PGF)"/>
            <person name="Walter F."/>
            <person name="Albersmeier A."/>
            <person name="Kalinowski J."/>
            <person name="Ruckert C."/>
        </authorList>
    </citation>
    <scope>NUCLEOTIDE SEQUENCE</scope>
    <source>
        <strain evidence="1">CGMCC 1.16134</strain>
    </source>
</reference>
<dbReference type="AlphaFoldDB" id="A0A917BY01"/>
<proteinExistence type="predicted"/>
<reference evidence="1" key="2">
    <citation type="submission" date="2020-09" db="EMBL/GenBank/DDBJ databases">
        <authorList>
            <person name="Sun Q."/>
            <person name="Zhou Y."/>
        </authorList>
    </citation>
    <scope>NUCLEOTIDE SEQUENCE</scope>
    <source>
        <strain evidence="1">CGMCC 1.16134</strain>
    </source>
</reference>
<evidence type="ECO:0000313" key="1">
    <source>
        <dbReference type="EMBL" id="GGF63034.1"/>
    </source>
</evidence>
<name>A0A917BY01_9BACL</name>
<gene>
    <name evidence="1" type="ORF">GCM10010912_05130</name>
</gene>
<protein>
    <submittedName>
        <fullName evidence="1">Uncharacterized protein</fullName>
    </submittedName>
</protein>
<dbReference type="EMBL" id="BMKR01000002">
    <property type="protein sequence ID" value="GGF63034.1"/>
    <property type="molecule type" value="Genomic_DNA"/>
</dbReference>
<accession>A0A917BY01</accession>
<dbReference type="RefSeq" id="WP_268240746.1">
    <property type="nucleotide sequence ID" value="NZ_BMKR01000002.1"/>
</dbReference>
<comment type="caution">
    <text evidence="1">The sequence shown here is derived from an EMBL/GenBank/DDBJ whole genome shotgun (WGS) entry which is preliminary data.</text>
</comment>
<evidence type="ECO:0000313" key="2">
    <source>
        <dbReference type="Proteomes" id="UP000637643"/>
    </source>
</evidence>
<organism evidence="1 2">
    <name type="scientific">Paenibacillus albidus</name>
    <dbReference type="NCBI Taxonomy" id="2041023"/>
    <lineage>
        <taxon>Bacteria</taxon>
        <taxon>Bacillati</taxon>
        <taxon>Bacillota</taxon>
        <taxon>Bacilli</taxon>
        <taxon>Bacillales</taxon>
        <taxon>Paenibacillaceae</taxon>
        <taxon>Paenibacillus</taxon>
    </lineage>
</organism>